<organism evidence="1 2">
    <name type="scientific">Empedobacter falsenii</name>
    <dbReference type="NCBI Taxonomy" id="343874"/>
    <lineage>
        <taxon>Bacteria</taxon>
        <taxon>Pseudomonadati</taxon>
        <taxon>Bacteroidota</taxon>
        <taxon>Flavobacteriia</taxon>
        <taxon>Flavobacteriales</taxon>
        <taxon>Weeksellaceae</taxon>
        <taxon>Empedobacter</taxon>
    </lineage>
</organism>
<dbReference type="EMBL" id="RHPO01000001">
    <property type="protein sequence ID" value="RRT94672.1"/>
    <property type="molecule type" value="Genomic_DNA"/>
</dbReference>
<reference evidence="1 2" key="1">
    <citation type="submission" date="2018-10" db="EMBL/GenBank/DDBJ databases">
        <title>Transmission dynamics of multidrug resistant bacteria on intensive care unit surfaces.</title>
        <authorList>
            <person name="D'Souza A.W."/>
            <person name="Potter R.F."/>
            <person name="Wallace M."/>
            <person name="Shupe A."/>
            <person name="Patel S."/>
            <person name="Sun S."/>
            <person name="Gul D."/>
            <person name="Kwon J.H."/>
            <person name="Andleeb S."/>
            <person name="Burnham C.-A.D."/>
            <person name="Dantas G."/>
        </authorList>
    </citation>
    <scope>NUCLEOTIDE SEQUENCE [LARGE SCALE GENOMIC DNA]</scope>
    <source>
        <strain evidence="1 2">WF_348</strain>
    </source>
</reference>
<dbReference type="Proteomes" id="UP000267844">
    <property type="component" value="Unassembled WGS sequence"/>
</dbReference>
<accession>A0A3R8USC9</accession>
<dbReference type="RefSeq" id="WP_125348849.1">
    <property type="nucleotide sequence ID" value="NZ_RHPN01000001.1"/>
</dbReference>
<comment type="caution">
    <text evidence="1">The sequence shown here is derived from an EMBL/GenBank/DDBJ whole genome shotgun (WGS) entry which is preliminary data.</text>
</comment>
<protein>
    <recommendedName>
        <fullName evidence="3">Trypsin-like peptidase domain-containing protein</fullName>
    </recommendedName>
</protein>
<gene>
    <name evidence="1" type="ORF">EGI89_01300</name>
</gene>
<sequence>MRDDLQFFTVKVAGGSGCLFQPLDSEYSYVLTAKHVIEGVENIEIVRQYIGNDGNKVDEILKILEIPYMHSNPNKDAAIGCPNKNSIVRKGIKLILT</sequence>
<evidence type="ECO:0000313" key="2">
    <source>
        <dbReference type="Proteomes" id="UP000267844"/>
    </source>
</evidence>
<evidence type="ECO:0008006" key="3">
    <source>
        <dbReference type="Google" id="ProtNLM"/>
    </source>
</evidence>
<proteinExistence type="predicted"/>
<name>A0A3R8USC9_9FLAO</name>
<evidence type="ECO:0000313" key="1">
    <source>
        <dbReference type="EMBL" id="RRT94672.1"/>
    </source>
</evidence>
<dbReference type="AlphaFoldDB" id="A0A3R8USC9"/>